<evidence type="ECO:0000256" key="10">
    <source>
        <dbReference type="ARBA" id="ARBA00023128"/>
    </source>
</evidence>
<keyword evidence="9 12" id="KW-0406">Ion transport</keyword>
<protein>
    <recommendedName>
        <fullName evidence="12">ATP synthase complex subunit 8</fullName>
    </recommendedName>
</protein>
<organism evidence="14">
    <name type="scientific">Parapolybia nodosa</name>
    <dbReference type="NCBI Taxonomy" id="2592910"/>
    <lineage>
        <taxon>Eukaryota</taxon>
        <taxon>Metazoa</taxon>
        <taxon>Ecdysozoa</taxon>
        <taxon>Arthropoda</taxon>
        <taxon>Hexapoda</taxon>
        <taxon>Insecta</taxon>
        <taxon>Pterygota</taxon>
        <taxon>Neoptera</taxon>
        <taxon>Endopterygota</taxon>
        <taxon>Hymenoptera</taxon>
        <taxon>Apocrita</taxon>
        <taxon>Aculeata</taxon>
        <taxon>Vespoidea</taxon>
        <taxon>Vespidae</taxon>
        <taxon>Polistinae</taxon>
        <taxon>Ropalidiini</taxon>
        <taxon>Parapolybia</taxon>
    </lineage>
</organism>
<dbReference type="GO" id="GO:0031966">
    <property type="term" value="C:mitochondrial membrane"/>
    <property type="evidence" value="ECO:0007669"/>
    <property type="project" value="UniProtKB-SubCell"/>
</dbReference>
<evidence type="ECO:0000256" key="4">
    <source>
        <dbReference type="ARBA" id="ARBA00022448"/>
    </source>
</evidence>
<comment type="similarity">
    <text evidence="2 12">Belongs to the ATPase protein 8 family.</text>
</comment>
<reference evidence="14" key="1">
    <citation type="submission" date="2018-03" db="EMBL/GenBank/DDBJ databases">
        <title>Comparative analysis of six complete mitochondrial genomes of Parapolybia (Hymenoptera: Vespidae: Polistinae).</title>
        <authorList>
            <person name="Peng Y."/>
            <person name="Carpenter J.M."/>
            <person name="Chen B."/>
            <person name="Li T.J."/>
        </authorList>
    </citation>
    <scope>NUCLEOTIDE SEQUENCE</scope>
</reference>
<evidence type="ECO:0000256" key="1">
    <source>
        <dbReference type="ARBA" id="ARBA00004304"/>
    </source>
</evidence>
<evidence type="ECO:0000256" key="2">
    <source>
        <dbReference type="ARBA" id="ARBA00008892"/>
    </source>
</evidence>
<dbReference type="InterPro" id="IPR001421">
    <property type="entry name" value="ATP8_metazoa"/>
</dbReference>
<keyword evidence="10 12" id="KW-0496">Mitochondrion</keyword>
<gene>
    <name evidence="14" type="primary">ATP8</name>
</gene>
<comment type="subunit">
    <text evidence="3">F-type ATPases have 2 components, CF(1) - the catalytic core - and CF(0) - the membrane proton channel.</text>
</comment>
<evidence type="ECO:0000256" key="7">
    <source>
        <dbReference type="ARBA" id="ARBA00022781"/>
    </source>
</evidence>
<evidence type="ECO:0000256" key="3">
    <source>
        <dbReference type="ARBA" id="ARBA00011291"/>
    </source>
</evidence>
<keyword evidence="5 12" id="KW-0138">CF(0)</keyword>
<evidence type="ECO:0000256" key="6">
    <source>
        <dbReference type="ARBA" id="ARBA00022692"/>
    </source>
</evidence>
<geneLocation type="mitochondrion" evidence="14"/>
<evidence type="ECO:0000256" key="11">
    <source>
        <dbReference type="ARBA" id="ARBA00023136"/>
    </source>
</evidence>
<dbReference type="Pfam" id="PF00895">
    <property type="entry name" value="ATP-synt_8"/>
    <property type="match status" value="1"/>
</dbReference>
<dbReference type="GO" id="GO:0015078">
    <property type="term" value="F:proton transmembrane transporter activity"/>
    <property type="evidence" value="ECO:0007669"/>
    <property type="project" value="InterPro"/>
</dbReference>
<name>A0A514CQP5_9HYME</name>
<evidence type="ECO:0000256" key="5">
    <source>
        <dbReference type="ARBA" id="ARBA00022547"/>
    </source>
</evidence>
<evidence type="ECO:0000256" key="9">
    <source>
        <dbReference type="ARBA" id="ARBA00023065"/>
    </source>
</evidence>
<evidence type="ECO:0000256" key="8">
    <source>
        <dbReference type="ARBA" id="ARBA00022989"/>
    </source>
</evidence>
<keyword evidence="7 12" id="KW-0375">Hydrogen ion transport</keyword>
<sequence>MPQLSPLKWYALYLITLIIIFILMIKINFFFYNDTPKLKETKKMFNSLKWKF</sequence>
<dbReference type="AlphaFoldDB" id="A0A514CQP5"/>
<dbReference type="GO" id="GO:0045259">
    <property type="term" value="C:proton-transporting ATP synthase complex"/>
    <property type="evidence" value="ECO:0007669"/>
    <property type="project" value="UniProtKB-KW"/>
</dbReference>
<keyword evidence="8 13" id="KW-1133">Transmembrane helix</keyword>
<evidence type="ECO:0000256" key="12">
    <source>
        <dbReference type="RuleBase" id="RU003661"/>
    </source>
</evidence>
<evidence type="ECO:0000313" key="14">
    <source>
        <dbReference type="EMBL" id="QDH82278.1"/>
    </source>
</evidence>
<dbReference type="EMBL" id="MH065756">
    <property type="protein sequence ID" value="QDH82278.1"/>
    <property type="molecule type" value="Genomic_DNA"/>
</dbReference>
<keyword evidence="4 12" id="KW-0813">Transport</keyword>
<dbReference type="GO" id="GO:0015986">
    <property type="term" value="P:proton motive force-driven ATP synthesis"/>
    <property type="evidence" value="ECO:0007669"/>
    <property type="project" value="InterPro"/>
</dbReference>
<accession>A0A514CQP5</accession>
<evidence type="ECO:0000256" key="13">
    <source>
        <dbReference type="SAM" id="Phobius"/>
    </source>
</evidence>
<comment type="subcellular location">
    <subcellularLocation>
        <location evidence="1 12">Mitochondrion membrane</location>
        <topology evidence="1 12">Single-pass membrane protein</topology>
    </subcellularLocation>
</comment>
<feature type="transmembrane region" description="Helical" evidence="13">
    <location>
        <begin position="12"/>
        <end position="32"/>
    </location>
</feature>
<keyword evidence="11 13" id="KW-0472">Membrane</keyword>
<proteinExistence type="inferred from homology"/>
<keyword evidence="6 12" id="KW-0812">Transmembrane</keyword>